<evidence type="ECO:0000313" key="5">
    <source>
        <dbReference type="EMBL" id="SIS40882.1"/>
    </source>
</evidence>
<evidence type="ECO:0000256" key="4">
    <source>
        <dbReference type="HAMAP-Rule" id="MF_00688"/>
    </source>
</evidence>
<dbReference type="SUPFAM" id="SSF55729">
    <property type="entry name" value="Acyl-CoA N-acyltransferases (Nat)"/>
    <property type="match status" value="1"/>
</dbReference>
<organism evidence="5 6">
    <name type="scientific">Zobellia uliginosa</name>
    <dbReference type="NCBI Taxonomy" id="143224"/>
    <lineage>
        <taxon>Bacteria</taxon>
        <taxon>Pseudomonadati</taxon>
        <taxon>Bacteroidota</taxon>
        <taxon>Flavobacteriia</taxon>
        <taxon>Flavobacteriales</taxon>
        <taxon>Flavobacteriaceae</taxon>
        <taxon>Zobellia</taxon>
    </lineage>
</organism>
<comment type="similarity">
    <text evidence="4">Belongs to the L/F-transferase family.</text>
</comment>
<dbReference type="Gene3D" id="3.30.70.3550">
    <property type="entry name" value="Leucyl/phenylalanyl-tRNA-protein transferase, N-terminal domain"/>
    <property type="match status" value="1"/>
</dbReference>
<name>A0ABY1KMV1_9FLAO</name>
<accession>A0ABY1KMV1</accession>
<comment type="function">
    <text evidence="4">Functions in the N-end rule pathway of protein degradation where it conjugates Leu, Phe and, less efficiently, Met from aminoacyl-tRNAs to the N-termini of proteins containing an N-terminal arginine or lysine.</text>
</comment>
<dbReference type="Proteomes" id="UP000185728">
    <property type="component" value="Unassembled WGS sequence"/>
</dbReference>
<evidence type="ECO:0000313" key="6">
    <source>
        <dbReference type="Proteomes" id="UP000185728"/>
    </source>
</evidence>
<reference evidence="5 6" key="1">
    <citation type="submission" date="2017-01" db="EMBL/GenBank/DDBJ databases">
        <authorList>
            <person name="Varghese N."/>
            <person name="Submissions S."/>
        </authorList>
    </citation>
    <scope>NUCLEOTIDE SEQUENCE [LARGE SCALE GENOMIC DNA]</scope>
    <source>
        <strain evidence="5 6">DSM 2061</strain>
    </source>
</reference>
<dbReference type="Pfam" id="PF03588">
    <property type="entry name" value="Leu_Phe_trans"/>
    <property type="match status" value="1"/>
</dbReference>
<dbReference type="NCBIfam" id="TIGR00667">
    <property type="entry name" value="aat"/>
    <property type="match status" value="1"/>
</dbReference>
<dbReference type="InterPro" id="IPR042221">
    <property type="entry name" value="Leu/Phe-tRNA_Trfase_N"/>
</dbReference>
<evidence type="ECO:0000256" key="3">
    <source>
        <dbReference type="ARBA" id="ARBA00023315"/>
    </source>
</evidence>
<comment type="catalytic activity">
    <reaction evidence="4">
        <text>N-terminal L-arginyl-[protein] + L-leucyl-tRNA(Leu) = N-terminal L-leucyl-L-arginyl-[protein] + tRNA(Leu) + H(+)</text>
        <dbReference type="Rhea" id="RHEA:50416"/>
        <dbReference type="Rhea" id="RHEA-COMP:9613"/>
        <dbReference type="Rhea" id="RHEA-COMP:9622"/>
        <dbReference type="Rhea" id="RHEA-COMP:12672"/>
        <dbReference type="Rhea" id="RHEA-COMP:12673"/>
        <dbReference type="ChEBI" id="CHEBI:15378"/>
        <dbReference type="ChEBI" id="CHEBI:64719"/>
        <dbReference type="ChEBI" id="CHEBI:78442"/>
        <dbReference type="ChEBI" id="CHEBI:78494"/>
        <dbReference type="ChEBI" id="CHEBI:133044"/>
        <dbReference type="EC" id="2.3.2.6"/>
    </reaction>
</comment>
<dbReference type="InterPro" id="IPR004616">
    <property type="entry name" value="Leu/Phe-tRNA_Trfase"/>
</dbReference>
<dbReference type="HAMAP" id="MF_00688">
    <property type="entry name" value="Leu_Phe_trans"/>
    <property type="match status" value="1"/>
</dbReference>
<evidence type="ECO:0000256" key="2">
    <source>
        <dbReference type="ARBA" id="ARBA00022679"/>
    </source>
</evidence>
<dbReference type="GO" id="GO:0016740">
    <property type="term" value="F:transferase activity"/>
    <property type="evidence" value="ECO:0007669"/>
    <property type="project" value="UniProtKB-KW"/>
</dbReference>
<comment type="catalytic activity">
    <reaction evidence="4">
        <text>N-terminal L-lysyl-[protein] + L-leucyl-tRNA(Leu) = N-terminal L-leucyl-L-lysyl-[protein] + tRNA(Leu) + H(+)</text>
        <dbReference type="Rhea" id="RHEA:12340"/>
        <dbReference type="Rhea" id="RHEA-COMP:9613"/>
        <dbReference type="Rhea" id="RHEA-COMP:9622"/>
        <dbReference type="Rhea" id="RHEA-COMP:12670"/>
        <dbReference type="Rhea" id="RHEA-COMP:12671"/>
        <dbReference type="ChEBI" id="CHEBI:15378"/>
        <dbReference type="ChEBI" id="CHEBI:65249"/>
        <dbReference type="ChEBI" id="CHEBI:78442"/>
        <dbReference type="ChEBI" id="CHEBI:78494"/>
        <dbReference type="ChEBI" id="CHEBI:133043"/>
        <dbReference type="EC" id="2.3.2.6"/>
    </reaction>
</comment>
<comment type="caution">
    <text evidence="5">The sequence shown here is derived from an EMBL/GenBank/DDBJ whole genome shotgun (WGS) entry which is preliminary data.</text>
</comment>
<dbReference type="InterPro" id="IPR016181">
    <property type="entry name" value="Acyl_CoA_acyltransferase"/>
</dbReference>
<dbReference type="EMBL" id="FTOB01000001">
    <property type="protein sequence ID" value="SIS40882.1"/>
    <property type="molecule type" value="Genomic_DNA"/>
</dbReference>
<dbReference type="PANTHER" id="PTHR30098:SF2">
    <property type="entry name" value="LEUCYL_PHENYLALANYL-TRNA--PROTEIN TRANSFERASE"/>
    <property type="match status" value="1"/>
</dbReference>
<dbReference type="EC" id="2.3.2.6" evidence="4"/>
<keyword evidence="1 4" id="KW-0963">Cytoplasm</keyword>
<dbReference type="RefSeq" id="WP_076453465.1">
    <property type="nucleotide sequence ID" value="NZ_FTOB01000001.1"/>
</dbReference>
<proteinExistence type="inferred from homology"/>
<comment type="subcellular location">
    <subcellularLocation>
        <location evidence="4">Cytoplasm</location>
    </subcellularLocation>
</comment>
<keyword evidence="2 4" id="KW-0808">Transferase</keyword>
<dbReference type="Gene3D" id="3.40.630.70">
    <property type="entry name" value="Leucyl/phenylalanyl-tRNA-protein transferase, C-terminal domain"/>
    <property type="match status" value="1"/>
</dbReference>
<evidence type="ECO:0000256" key="1">
    <source>
        <dbReference type="ARBA" id="ARBA00022490"/>
    </source>
</evidence>
<keyword evidence="6" id="KW-1185">Reference proteome</keyword>
<gene>
    <name evidence="4" type="primary">aat</name>
    <name evidence="5" type="ORF">SAMN05421766_101637</name>
</gene>
<dbReference type="PANTHER" id="PTHR30098">
    <property type="entry name" value="LEUCYL/PHENYLALANYL-TRNA--PROTEIN TRANSFERASE"/>
    <property type="match status" value="1"/>
</dbReference>
<dbReference type="InterPro" id="IPR042203">
    <property type="entry name" value="Leu/Phe-tRNA_Trfase_C"/>
</dbReference>
<keyword evidence="3 4" id="KW-0012">Acyltransferase</keyword>
<protein>
    <recommendedName>
        <fullName evidence="4">Leucyl/phenylalanyl-tRNA--protein transferase</fullName>
        <ecNumber evidence="4">2.3.2.6</ecNumber>
    </recommendedName>
    <alternativeName>
        <fullName evidence="4">L/F-transferase</fullName>
    </alternativeName>
    <alternativeName>
        <fullName evidence="4">Leucyltransferase</fullName>
    </alternativeName>
    <alternativeName>
        <fullName evidence="4">Phenyalanyltransferase</fullName>
    </alternativeName>
</protein>
<comment type="catalytic activity">
    <reaction evidence="4">
        <text>L-phenylalanyl-tRNA(Phe) + an N-terminal L-alpha-aminoacyl-[protein] = an N-terminal L-phenylalanyl-L-alpha-aminoacyl-[protein] + tRNA(Phe)</text>
        <dbReference type="Rhea" id="RHEA:43632"/>
        <dbReference type="Rhea" id="RHEA-COMP:9668"/>
        <dbReference type="Rhea" id="RHEA-COMP:9699"/>
        <dbReference type="Rhea" id="RHEA-COMP:10636"/>
        <dbReference type="Rhea" id="RHEA-COMP:10637"/>
        <dbReference type="ChEBI" id="CHEBI:78442"/>
        <dbReference type="ChEBI" id="CHEBI:78531"/>
        <dbReference type="ChEBI" id="CHEBI:78597"/>
        <dbReference type="ChEBI" id="CHEBI:83561"/>
        <dbReference type="EC" id="2.3.2.6"/>
    </reaction>
</comment>
<sequence>MKGSEAQNSLFFLSEALVFPPVEYAQDDGLLAAGGDLSVERLLLAYKSGIFPWFNNDALLLWWSPDPRMVLHPKDVKISKSMRKVLRDGRFKLTKNQSFEAVIEACSSIEREDQDGTWITDKMKRAYLKMHEKGYAISYEVWENDRLVGGLYGVDLGTIFCGESMFSKVSNASRFAFIKMAQELEAKKYRLIDCQIYTSHLESLGGQEIPRSEFIQILEAENKRGE</sequence>